<organism evidence="4">
    <name type="scientific">Harpegnathos saltator</name>
    <name type="common">Jerdon's jumping ant</name>
    <dbReference type="NCBI Taxonomy" id="610380"/>
    <lineage>
        <taxon>Eukaryota</taxon>
        <taxon>Metazoa</taxon>
        <taxon>Ecdysozoa</taxon>
        <taxon>Arthropoda</taxon>
        <taxon>Hexapoda</taxon>
        <taxon>Insecta</taxon>
        <taxon>Pterygota</taxon>
        <taxon>Neoptera</taxon>
        <taxon>Endopterygota</taxon>
        <taxon>Hymenoptera</taxon>
        <taxon>Apocrita</taxon>
        <taxon>Aculeata</taxon>
        <taxon>Formicoidea</taxon>
        <taxon>Formicidae</taxon>
        <taxon>Ponerinae</taxon>
        <taxon>Ponerini</taxon>
        <taxon>Harpegnathos</taxon>
    </lineage>
</organism>
<evidence type="ECO:0000313" key="3">
    <source>
        <dbReference type="EMBL" id="EFN87177.1"/>
    </source>
</evidence>
<keyword evidence="4" id="KW-1185">Reference proteome</keyword>
<reference evidence="3 4" key="1">
    <citation type="journal article" date="2010" name="Science">
        <title>Genomic comparison of the ants Camponotus floridanus and Harpegnathos saltator.</title>
        <authorList>
            <person name="Bonasio R."/>
            <person name="Zhang G."/>
            <person name="Ye C."/>
            <person name="Mutti N.S."/>
            <person name="Fang X."/>
            <person name="Qin N."/>
            <person name="Donahue G."/>
            <person name="Yang P."/>
            <person name="Li Q."/>
            <person name="Li C."/>
            <person name="Zhang P."/>
            <person name="Huang Z."/>
            <person name="Berger S.L."/>
            <person name="Reinberg D."/>
            <person name="Wang J."/>
            <person name="Liebig J."/>
        </authorList>
    </citation>
    <scope>NUCLEOTIDE SEQUENCE [LARGE SCALE GENOMIC DNA]</scope>
    <source>
        <strain evidence="3 4">R22 G/1</strain>
    </source>
</reference>
<dbReference type="Pfam" id="PF21049">
    <property type="entry name" value="CFA69_ARM_rpt"/>
    <property type="match status" value="1"/>
</dbReference>
<name>E2BAU9_HARSA</name>
<evidence type="ECO:0000259" key="2">
    <source>
        <dbReference type="Pfam" id="PF21049"/>
    </source>
</evidence>
<dbReference type="PANTHER" id="PTHR14716:SF0">
    <property type="entry name" value="CILIA- AND FLAGELLA-ASSOCIATED PROTEIN 69"/>
    <property type="match status" value="1"/>
</dbReference>
<dbReference type="InterPro" id="IPR048732">
    <property type="entry name" value="CFA69"/>
</dbReference>
<dbReference type="PANTHER" id="PTHR14716">
    <property type="entry name" value="CILIA- AND FLAGELLA-ASSOCIATED PROTEIN 69"/>
    <property type="match status" value="1"/>
</dbReference>
<dbReference type="InterPro" id="IPR048733">
    <property type="entry name" value="CFA69_ARM_dom"/>
</dbReference>
<dbReference type="AlphaFoldDB" id="E2BAU9"/>
<dbReference type="InParanoid" id="E2BAU9"/>
<accession>E2BAU9</accession>
<gene>
    <name evidence="3" type="ORF">EAI_06614</name>
</gene>
<dbReference type="EMBL" id="GL446860">
    <property type="protein sequence ID" value="EFN87177.1"/>
    <property type="molecule type" value="Genomic_DNA"/>
</dbReference>
<evidence type="ECO:0000313" key="4">
    <source>
        <dbReference type="Proteomes" id="UP000008237"/>
    </source>
</evidence>
<dbReference type="GO" id="GO:1902093">
    <property type="term" value="P:positive regulation of flagellated sperm motility"/>
    <property type="evidence" value="ECO:0007669"/>
    <property type="project" value="TreeGrafter"/>
</dbReference>
<feature type="domain" description="Cilia- and flagella-associated protein 69 ARM repeats" evidence="2">
    <location>
        <begin position="1"/>
        <end position="225"/>
    </location>
</feature>
<proteinExistence type="predicted"/>
<dbReference type="OrthoDB" id="191673at2759"/>
<feature type="region of interest" description="Disordered" evidence="1">
    <location>
        <begin position="369"/>
        <end position="409"/>
    </location>
</feature>
<dbReference type="Proteomes" id="UP000008237">
    <property type="component" value="Unassembled WGS sequence"/>
</dbReference>
<dbReference type="GO" id="GO:0097225">
    <property type="term" value="C:sperm midpiece"/>
    <property type="evidence" value="ECO:0007669"/>
    <property type="project" value="TreeGrafter"/>
</dbReference>
<sequence length="409" mass="45984">MYGERSVQLVIEIFAKCLHQKKDDFQVDQRLLLAIGCYVWECVARCPANLQIFLRNGGLYAALDVIETASYPVKCLYLGALTDMCDGTFCGPFLCTWRGADKKTGLMSLLAAIWREEEDRIGVKRRADGSIGDRELPQMGSRQRADTYSSKLSADSSPTIVDMIGSVRSKIFSIAKIIERDGARYEIADKHYKILLDALPTEDRVTMCCVNEYLQLKLGQMWAEVARYLEQAGITPLSVDAQLISNMVQWHRSWGAFIEESQRRLTSAAERAEEILEKEELARIRDARLAPSLDALDQVELIRRTADRSHMLRMKERQRRQVNAALRFPSDADVKRCHRTFAERANFTVILGQHQSIDTSHLMETSCDLDELPSVSPPDPDSPYGETFPSLDGASAASPSLSYGLADDC</sequence>
<evidence type="ECO:0000256" key="1">
    <source>
        <dbReference type="SAM" id="MobiDB-lite"/>
    </source>
</evidence>
<dbReference type="GO" id="GO:0097730">
    <property type="term" value="C:non-motile cilium"/>
    <property type="evidence" value="ECO:0007669"/>
    <property type="project" value="TreeGrafter"/>
</dbReference>
<protein>
    <submittedName>
        <fullName evidence="3">Uncharacterized protein FLJ21062-like protein</fullName>
    </submittedName>
</protein>